<dbReference type="InterPro" id="IPR041678">
    <property type="entry name" value="TetR_C_16"/>
</dbReference>
<keyword evidence="1 2" id="KW-0238">DNA-binding</keyword>
<dbReference type="Pfam" id="PF17920">
    <property type="entry name" value="TetR_C_16"/>
    <property type="match status" value="1"/>
</dbReference>
<reference evidence="5 6" key="2">
    <citation type="submission" date="2022-06" db="EMBL/GenBank/DDBJ databases">
        <title>Genomic Encyclopedia of Type Strains, Phase I: the one thousand microbial genomes (KMG-I) project.</title>
        <authorList>
            <person name="Kyrpides N."/>
        </authorList>
    </citation>
    <scope>NUCLEOTIDE SEQUENCE [LARGE SCALE GENOMIC DNA]</scope>
    <source>
        <strain evidence="5 6">DSM 43889</strain>
    </source>
</reference>
<dbReference type="Proteomes" id="UP000791080">
    <property type="component" value="Unassembled WGS sequence"/>
</dbReference>
<dbReference type="PANTHER" id="PTHR30055:SF235">
    <property type="entry name" value="TRANSCRIPTIONAL REGULATORY PROTEIN"/>
    <property type="match status" value="1"/>
</dbReference>
<evidence type="ECO:0000256" key="2">
    <source>
        <dbReference type="PROSITE-ProRule" id="PRU00335"/>
    </source>
</evidence>
<comment type="caution">
    <text evidence="5">The sequence shown here is derived from an EMBL/GenBank/DDBJ whole genome shotgun (WGS) entry which is preliminary data.</text>
</comment>
<feature type="DNA-binding region" description="H-T-H motif" evidence="2">
    <location>
        <begin position="33"/>
        <end position="52"/>
    </location>
</feature>
<keyword evidence="6" id="KW-1185">Reference proteome</keyword>
<evidence type="ECO:0000313" key="5">
    <source>
        <dbReference type="EMBL" id="MCP2331963.1"/>
    </source>
</evidence>
<gene>
    <name evidence="5" type="ORF">G443_002233</name>
</gene>
<dbReference type="Pfam" id="PF00440">
    <property type="entry name" value="TetR_N"/>
    <property type="match status" value="1"/>
</dbReference>
<dbReference type="Gene3D" id="1.10.10.60">
    <property type="entry name" value="Homeodomain-like"/>
    <property type="match status" value="1"/>
</dbReference>
<dbReference type="PRINTS" id="PR00455">
    <property type="entry name" value="HTHTETR"/>
</dbReference>
<organism evidence="5 6">
    <name type="scientific">Actinoalloteichus caeruleus DSM 43889</name>
    <dbReference type="NCBI Taxonomy" id="1120930"/>
    <lineage>
        <taxon>Bacteria</taxon>
        <taxon>Bacillati</taxon>
        <taxon>Actinomycetota</taxon>
        <taxon>Actinomycetes</taxon>
        <taxon>Pseudonocardiales</taxon>
        <taxon>Pseudonocardiaceae</taxon>
        <taxon>Actinoalloteichus</taxon>
        <taxon>Actinoalloteichus cyanogriseus</taxon>
    </lineage>
</organism>
<reference evidence="5 6" key="1">
    <citation type="submission" date="2013-07" db="EMBL/GenBank/DDBJ databases">
        <authorList>
            <consortium name="DOE Joint Genome Institute"/>
            <person name="Reeve W."/>
            <person name="Huntemann M."/>
            <person name="Han J."/>
            <person name="Chen A."/>
            <person name="Kyrpides N."/>
            <person name="Mavromatis K."/>
            <person name="Markowitz V."/>
            <person name="Palaniappan K."/>
            <person name="Ivanova N."/>
            <person name="Schaumberg A."/>
            <person name="Pati A."/>
            <person name="Liolios K."/>
            <person name="Nordberg H.P."/>
            <person name="Cantor M.N."/>
            <person name="Hua S.X."/>
            <person name="Woyke T."/>
        </authorList>
    </citation>
    <scope>NUCLEOTIDE SEQUENCE [LARGE SCALE GENOMIC DNA]</scope>
    <source>
        <strain evidence="5 6">DSM 43889</strain>
    </source>
</reference>
<feature type="region of interest" description="Disordered" evidence="3">
    <location>
        <begin position="187"/>
        <end position="206"/>
    </location>
</feature>
<evidence type="ECO:0000256" key="3">
    <source>
        <dbReference type="SAM" id="MobiDB-lite"/>
    </source>
</evidence>
<proteinExistence type="predicted"/>
<dbReference type="PANTHER" id="PTHR30055">
    <property type="entry name" value="HTH-TYPE TRANSCRIPTIONAL REGULATOR RUTR"/>
    <property type="match status" value="1"/>
</dbReference>
<dbReference type="EMBL" id="AUBJ02000001">
    <property type="protein sequence ID" value="MCP2331963.1"/>
    <property type="molecule type" value="Genomic_DNA"/>
</dbReference>
<accession>A0ABT1JIG5</accession>
<evidence type="ECO:0000256" key="1">
    <source>
        <dbReference type="ARBA" id="ARBA00023125"/>
    </source>
</evidence>
<dbReference type="Gene3D" id="1.10.357.10">
    <property type="entry name" value="Tetracycline Repressor, domain 2"/>
    <property type="match status" value="1"/>
</dbReference>
<dbReference type="PROSITE" id="PS50977">
    <property type="entry name" value="HTH_TETR_2"/>
    <property type="match status" value="1"/>
</dbReference>
<dbReference type="SUPFAM" id="SSF46689">
    <property type="entry name" value="Homeodomain-like"/>
    <property type="match status" value="1"/>
</dbReference>
<sequence length="206" mass="22147">MAEPRRRNRSATRQRLLEAARHRFAKEGYEAASVRDIAGDAGVDAALVFRYFGSKKGLFEEAAAARTPTTPLDGPPEELPARLLHSLLFEDWSAYAGEHPLVAMLRSSAHDEARDHLREELCGTYVRALERLSDAPDAALRAELFSAWMLGIGVLRSVVGTPAISAATPQDLAPHLAAVASALFDRPVLGTPPPPPEATDHPGSPG</sequence>
<protein>
    <submittedName>
        <fullName evidence="5">Transcriptional regulator, TetR family</fullName>
    </submittedName>
</protein>
<dbReference type="SUPFAM" id="SSF48498">
    <property type="entry name" value="Tetracyclin repressor-like, C-terminal domain"/>
    <property type="match status" value="1"/>
</dbReference>
<name>A0ABT1JIG5_ACTCY</name>
<evidence type="ECO:0000259" key="4">
    <source>
        <dbReference type="PROSITE" id="PS50977"/>
    </source>
</evidence>
<dbReference type="InterPro" id="IPR009057">
    <property type="entry name" value="Homeodomain-like_sf"/>
</dbReference>
<feature type="domain" description="HTH tetR-type" evidence="4">
    <location>
        <begin position="10"/>
        <end position="70"/>
    </location>
</feature>
<dbReference type="RefSeq" id="WP_035276052.1">
    <property type="nucleotide sequence ID" value="NZ_AUBJ02000001.1"/>
</dbReference>
<evidence type="ECO:0000313" key="6">
    <source>
        <dbReference type="Proteomes" id="UP000791080"/>
    </source>
</evidence>
<dbReference type="InterPro" id="IPR036271">
    <property type="entry name" value="Tet_transcr_reg_TetR-rel_C_sf"/>
</dbReference>
<dbReference type="InterPro" id="IPR001647">
    <property type="entry name" value="HTH_TetR"/>
</dbReference>
<dbReference type="InterPro" id="IPR050109">
    <property type="entry name" value="HTH-type_TetR-like_transc_reg"/>
</dbReference>